<evidence type="ECO:0000313" key="2">
    <source>
        <dbReference type="Proteomes" id="UP000184693"/>
    </source>
</evidence>
<dbReference type="EMBL" id="FSRM01000002">
    <property type="protein sequence ID" value="SIO46404.1"/>
    <property type="molecule type" value="Genomic_DNA"/>
</dbReference>
<organism evidence="1 2">
    <name type="scientific">Paraburkholderia phenazinium</name>
    <dbReference type="NCBI Taxonomy" id="60549"/>
    <lineage>
        <taxon>Bacteria</taxon>
        <taxon>Pseudomonadati</taxon>
        <taxon>Pseudomonadota</taxon>
        <taxon>Betaproteobacteria</taxon>
        <taxon>Burkholderiales</taxon>
        <taxon>Burkholderiaceae</taxon>
        <taxon>Paraburkholderia</taxon>
    </lineage>
</organism>
<reference evidence="1 2" key="1">
    <citation type="submission" date="2016-11" db="EMBL/GenBank/DDBJ databases">
        <authorList>
            <person name="Jaros S."/>
            <person name="Januszkiewicz K."/>
            <person name="Wedrychowicz H."/>
        </authorList>
    </citation>
    <scope>NUCLEOTIDE SEQUENCE [LARGE SCALE GENOMIC DNA]</scope>
    <source>
        <strain evidence="1 2">GAS86</strain>
    </source>
</reference>
<name>A0A1N6JPT5_9BURK</name>
<dbReference type="RefSeq" id="WP_083611569.1">
    <property type="nucleotide sequence ID" value="NZ_FSRM01000002.1"/>
</dbReference>
<evidence type="ECO:0000313" key="1">
    <source>
        <dbReference type="EMBL" id="SIO46404.1"/>
    </source>
</evidence>
<proteinExistence type="predicted"/>
<protein>
    <submittedName>
        <fullName evidence="1">Uncharacterized protein</fullName>
    </submittedName>
</protein>
<dbReference type="AlphaFoldDB" id="A0A1N6JPT5"/>
<dbReference type="OrthoDB" id="9015575at2"/>
<accession>A0A1N6JPT5</accession>
<dbReference type="Proteomes" id="UP000184693">
    <property type="component" value="Unassembled WGS sequence"/>
</dbReference>
<gene>
    <name evidence="1" type="ORF">SAMN05444168_4797</name>
</gene>
<sequence>MHERSGKVGTVPYRAAAVHKIRSLHCAAIERKVGHSLRSTMRMPIWRTIVAKHNAGAASVITQSTDAALAGLARHIQKLVFDQTLDSRCAAKFVKRLKKEGEAVAKSDGGSKTDRKLLLEMFESLDAALFEQNATLLVAANASLRESNAEVELEVEGKHKKHRAPGATLAS</sequence>